<feature type="non-terminal residue" evidence="1">
    <location>
        <position position="1"/>
    </location>
</feature>
<dbReference type="AlphaFoldDB" id="A0A833UVE9"/>
<reference evidence="1" key="2">
    <citation type="submission" date="2020-03" db="EMBL/GenBank/DDBJ databases">
        <title>Walnut 2.0.</title>
        <authorList>
            <person name="Marrano A."/>
            <person name="Britton M."/>
            <person name="Zimin A.V."/>
            <person name="Zaini P.A."/>
            <person name="Workman R."/>
            <person name="Puiu D."/>
            <person name="Bianco L."/>
            <person name="Allen B.J."/>
            <person name="Troggio M."/>
            <person name="Leslie C.A."/>
            <person name="Timp W."/>
            <person name="Dendekar A."/>
            <person name="Salzberg S.L."/>
            <person name="Neale D.B."/>
        </authorList>
    </citation>
    <scope>NUCLEOTIDE SEQUENCE</scope>
    <source>
        <tissue evidence="1">Leaves</tissue>
    </source>
</reference>
<dbReference type="NCBIfam" id="TIGR00135">
    <property type="entry name" value="gatC"/>
    <property type="match status" value="1"/>
</dbReference>
<sequence length="174" mass="19223">GIENLRLGMRMGMGSCRALLMGRAVAATASASIQKTQVFNFSRKISSNSFGLCFSKSVLITCRNNNGVRSCSTASIRSSLEPPDVPRLAETARISLTQNEVEEFAPKIRQVIDWFGQLQDVDLHSVEPAIRADTEGSNLRDDVPETFENREAMIAAVPSFEEQYIKVPKVLNKE</sequence>
<name>A0A833UVE9_JUGRE</name>
<dbReference type="Proteomes" id="UP000619265">
    <property type="component" value="Unassembled WGS sequence"/>
</dbReference>
<dbReference type="GO" id="GO:0006450">
    <property type="term" value="P:regulation of translational fidelity"/>
    <property type="evidence" value="ECO:0007669"/>
    <property type="project" value="InterPro"/>
</dbReference>
<dbReference type="Gene3D" id="1.10.20.60">
    <property type="entry name" value="Glu-tRNAGln amidotransferase C subunit, N-terminal domain"/>
    <property type="match status" value="1"/>
</dbReference>
<dbReference type="HAMAP" id="MF_00122">
    <property type="entry name" value="GatC"/>
    <property type="match status" value="1"/>
</dbReference>
<dbReference type="InterPro" id="IPR036113">
    <property type="entry name" value="Asp/Glu-ADT_sf_sub_c"/>
</dbReference>
<dbReference type="Pfam" id="PF02686">
    <property type="entry name" value="GatC"/>
    <property type="match status" value="1"/>
</dbReference>
<proteinExistence type="inferred from homology"/>
<dbReference type="SUPFAM" id="SSF141000">
    <property type="entry name" value="Glu-tRNAGln amidotransferase C subunit"/>
    <property type="match status" value="1"/>
</dbReference>
<organism evidence="1 2">
    <name type="scientific">Juglans regia</name>
    <name type="common">English walnut</name>
    <dbReference type="NCBI Taxonomy" id="51240"/>
    <lineage>
        <taxon>Eukaryota</taxon>
        <taxon>Viridiplantae</taxon>
        <taxon>Streptophyta</taxon>
        <taxon>Embryophyta</taxon>
        <taxon>Tracheophyta</taxon>
        <taxon>Spermatophyta</taxon>
        <taxon>Magnoliopsida</taxon>
        <taxon>eudicotyledons</taxon>
        <taxon>Gunneridae</taxon>
        <taxon>Pentapetalae</taxon>
        <taxon>rosids</taxon>
        <taxon>fabids</taxon>
        <taxon>Fagales</taxon>
        <taxon>Juglandaceae</taxon>
        <taxon>Juglans</taxon>
    </lineage>
</organism>
<protein>
    <recommendedName>
        <fullName evidence="3">Glutamyl-tRNA(Gln) amidotransferase subunit C, chloroplastic/mitochondrial</fullName>
    </recommendedName>
</protein>
<reference evidence="1" key="1">
    <citation type="submission" date="2015-10" db="EMBL/GenBank/DDBJ databases">
        <authorList>
            <person name="Martinez-Garcia P.J."/>
            <person name="Crepeau M.W."/>
            <person name="Puiu D."/>
            <person name="Gonzalez-Ibeas D."/>
            <person name="Whalen J."/>
            <person name="Stevens K."/>
            <person name="Paul R."/>
            <person name="Butterfield T."/>
            <person name="Britton M."/>
            <person name="Reagan R."/>
            <person name="Chakraborty S."/>
            <person name="Walawage S.L."/>
            <person name="Vasquez-Gross H.A."/>
            <person name="Cardeno C."/>
            <person name="Famula R."/>
            <person name="Pratt K."/>
            <person name="Kuruganti S."/>
            <person name="Aradhya M.K."/>
            <person name="Leslie C.A."/>
            <person name="Dandekar A.M."/>
            <person name="Salzberg S.L."/>
            <person name="Wegrzyn J.L."/>
            <person name="Langley C.H."/>
            <person name="Neale D.B."/>
        </authorList>
    </citation>
    <scope>NUCLEOTIDE SEQUENCE</scope>
    <source>
        <tissue evidence="1">Leaves</tissue>
    </source>
</reference>
<evidence type="ECO:0000313" key="1">
    <source>
        <dbReference type="EMBL" id="KAF5461653.1"/>
    </source>
</evidence>
<dbReference type="PANTHER" id="PTHR15004:SF0">
    <property type="entry name" value="GLUTAMYL-TRNA(GLN) AMIDOTRANSFERASE SUBUNIT C, MITOCHONDRIAL"/>
    <property type="match status" value="1"/>
</dbReference>
<comment type="caution">
    <text evidence="1">The sequence shown here is derived from an EMBL/GenBank/DDBJ whole genome shotgun (WGS) entry which is preliminary data.</text>
</comment>
<dbReference type="PANTHER" id="PTHR15004">
    <property type="entry name" value="GLUTAMYL-TRNA(GLN) AMIDOTRANSFERASE SUBUNIT C, MITOCHONDRIAL"/>
    <property type="match status" value="1"/>
</dbReference>
<gene>
    <name evidence="1" type="ORF">F2P56_017732</name>
</gene>
<dbReference type="InterPro" id="IPR003837">
    <property type="entry name" value="GatC"/>
</dbReference>
<dbReference type="EMBL" id="LIHL02000008">
    <property type="protein sequence ID" value="KAF5461653.1"/>
    <property type="molecule type" value="Genomic_DNA"/>
</dbReference>
<evidence type="ECO:0008006" key="3">
    <source>
        <dbReference type="Google" id="ProtNLM"/>
    </source>
</evidence>
<dbReference type="Gramene" id="Jr08_03880_p1">
    <property type="protein sequence ID" value="cds.Jr08_03880_p1"/>
    <property type="gene ID" value="Jr08_03880"/>
</dbReference>
<evidence type="ECO:0000313" key="2">
    <source>
        <dbReference type="Proteomes" id="UP000619265"/>
    </source>
</evidence>
<accession>A0A833UVE9</accession>